<keyword evidence="2" id="KW-1185">Reference proteome</keyword>
<gene>
    <name evidence="1" type="ORF">NG792_25190</name>
</gene>
<accession>A0ABT2NE93</accession>
<organism evidence="1 2">
    <name type="scientific">Laspinema olomoucense D3b</name>
    <dbReference type="NCBI Taxonomy" id="2953688"/>
    <lineage>
        <taxon>Bacteria</taxon>
        <taxon>Bacillati</taxon>
        <taxon>Cyanobacteriota</taxon>
        <taxon>Cyanophyceae</taxon>
        <taxon>Oscillatoriophycideae</taxon>
        <taxon>Oscillatoriales</taxon>
        <taxon>Laspinemataceae</taxon>
        <taxon>Laspinema</taxon>
        <taxon>Laspinema olomoucense</taxon>
    </lineage>
</organism>
<evidence type="ECO:0000313" key="2">
    <source>
        <dbReference type="Proteomes" id="UP001525961"/>
    </source>
</evidence>
<name>A0ABT2NE93_9CYAN</name>
<comment type="caution">
    <text evidence="1">The sequence shown here is derived from an EMBL/GenBank/DDBJ whole genome shotgun (WGS) entry which is preliminary data.</text>
</comment>
<sequence length="62" mass="6597">MTWLKPRHALKEAPLPPVPKQGLIAAYFTCHCFNSSPALEAAEPPIVRDAASATSRGPEAIA</sequence>
<evidence type="ECO:0000313" key="1">
    <source>
        <dbReference type="EMBL" id="MCT7981026.1"/>
    </source>
</evidence>
<proteinExistence type="predicted"/>
<dbReference type="Proteomes" id="UP001525961">
    <property type="component" value="Unassembled WGS sequence"/>
</dbReference>
<dbReference type="RefSeq" id="WP_261198624.1">
    <property type="nucleotide sequence ID" value="NZ_JAMXFA010000050.1"/>
</dbReference>
<protein>
    <submittedName>
        <fullName evidence="1">Uncharacterized protein</fullName>
    </submittedName>
</protein>
<dbReference type="EMBL" id="JAMXFA010000050">
    <property type="protein sequence ID" value="MCT7981026.1"/>
    <property type="molecule type" value="Genomic_DNA"/>
</dbReference>
<reference evidence="1 2" key="1">
    <citation type="journal article" date="2022" name="Front. Microbiol.">
        <title>High genomic differentiation and limited gene flow indicate recent cryptic speciation within the genus Laspinema (cyanobacteria).</title>
        <authorList>
            <person name="Stanojkovic A."/>
            <person name="Skoupy S."/>
            <person name="Skaloud P."/>
            <person name="Dvorak P."/>
        </authorList>
    </citation>
    <scope>NUCLEOTIDE SEQUENCE [LARGE SCALE GENOMIC DNA]</scope>
    <source>
        <strain evidence="1 2">D3b</strain>
    </source>
</reference>